<dbReference type="SMART" id="SM00179">
    <property type="entry name" value="EGF_CA"/>
    <property type="match status" value="2"/>
</dbReference>
<reference evidence="4" key="1">
    <citation type="submission" date="2020-04" db="EMBL/GenBank/DDBJ databases">
        <authorList>
            <person name="Alioto T."/>
            <person name="Alioto T."/>
            <person name="Gomez Garrido J."/>
        </authorList>
    </citation>
    <scope>NUCLEOTIDE SEQUENCE</scope>
    <source>
        <strain evidence="4">A484AB</strain>
    </source>
</reference>
<sequence>MKRFLKVVSDKLQIGVENDDGEIIGQGAMVTFSEEATVRINLQGSRIAGTFDDAVDNLPGPLLGGRTKTDLGLNLADTEVAQTSAGYREDDDDVKRMLMVITDGGQTKGGSYVPVSQAILPFFERDMEVFAVGVGLEDDQEARGEIRAMVQVSQNAIFPDSYTDLINQVNAFVRRFCPEPPICGGENDDCHPTLATCTDTGPGEYQCTCKPGYVGNGKTCAVENICGTERDDCHEHATCANTGPAQYKCTCNEGYTGNGKNCEGKKFRKTTNKNIILNN</sequence>
<dbReference type="AlphaFoldDB" id="A0A7D9EUZ5"/>
<dbReference type="InterPro" id="IPR050525">
    <property type="entry name" value="ECM_Assembly_Org"/>
</dbReference>
<accession>A0A7D9EUZ5</accession>
<organism evidence="4 5">
    <name type="scientific">Paramuricea clavata</name>
    <name type="common">Red gorgonian</name>
    <name type="synonym">Violescent sea-whip</name>
    <dbReference type="NCBI Taxonomy" id="317549"/>
    <lineage>
        <taxon>Eukaryota</taxon>
        <taxon>Metazoa</taxon>
        <taxon>Cnidaria</taxon>
        <taxon>Anthozoa</taxon>
        <taxon>Octocorallia</taxon>
        <taxon>Malacalcyonacea</taxon>
        <taxon>Plexauridae</taxon>
        <taxon>Paramuricea</taxon>
    </lineage>
</organism>
<dbReference type="SMART" id="SM00181">
    <property type="entry name" value="EGF"/>
    <property type="match status" value="2"/>
</dbReference>
<proteinExistence type="predicted"/>
<dbReference type="InterPro" id="IPR009030">
    <property type="entry name" value="Growth_fac_rcpt_cys_sf"/>
</dbReference>
<evidence type="ECO:0000256" key="2">
    <source>
        <dbReference type="ARBA" id="ARBA00023157"/>
    </source>
</evidence>
<dbReference type="Gene3D" id="2.10.25.10">
    <property type="entry name" value="Laminin"/>
    <property type="match status" value="2"/>
</dbReference>
<dbReference type="EMBL" id="CACRXK020008896">
    <property type="protein sequence ID" value="CAB4015913.1"/>
    <property type="molecule type" value="Genomic_DNA"/>
</dbReference>
<dbReference type="InterPro" id="IPR036465">
    <property type="entry name" value="vWFA_dom_sf"/>
</dbReference>
<evidence type="ECO:0000313" key="4">
    <source>
        <dbReference type="EMBL" id="CAB4015913.1"/>
    </source>
</evidence>
<dbReference type="InterPro" id="IPR002035">
    <property type="entry name" value="VWF_A"/>
</dbReference>
<dbReference type="Pfam" id="PF12947">
    <property type="entry name" value="EGF_3"/>
    <property type="match status" value="2"/>
</dbReference>
<keyword evidence="5" id="KW-1185">Reference proteome</keyword>
<dbReference type="PANTHER" id="PTHR24020:SF20">
    <property type="entry name" value="PH DOMAIN-CONTAINING PROTEIN"/>
    <property type="match status" value="1"/>
</dbReference>
<feature type="disulfide bond" evidence="3">
    <location>
        <begin position="190"/>
        <end position="207"/>
    </location>
</feature>
<evidence type="ECO:0000256" key="3">
    <source>
        <dbReference type="PROSITE-ProRule" id="PRU00076"/>
    </source>
</evidence>
<dbReference type="InterPro" id="IPR000742">
    <property type="entry name" value="EGF"/>
</dbReference>
<dbReference type="Gene3D" id="3.40.50.410">
    <property type="entry name" value="von Willebrand factor, type A domain"/>
    <property type="match status" value="1"/>
</dbReference>
<dbReference type="InterPro" id="IPR024731">
    <property type="entry name" value="NELL2-like_EGF"/>
</dbReference>
<dbReference type="CDD" id="cd00053">
    <property type="entry name" value="EGF"/>
    <property type="match status" value="1"/>
</dbReference>
<protein>
    <submittedName>
        <fullName evidence="4">Transmembrane matrix receptor MUP-4-like</fullName>
    </submittedName>
</protein>
<dbReference type="GO" id="GO:0005509">
    <property type="term" value="F:calcium ion binding"/>
    <property type="evidence" value="ECO:0007669"/>
    <property type="project" value="InterPro"/>
</dbReference>
<dbReference type="PROSITE" id="PS50234">
    <property type="entry name" value="VWFA"/>
    <property type="match status" value="1"/>
</dbReference>
<dbReference type="Pfam" id="PF00092">
    <property type="entry name" value="VWA"/>
    <property type="match status" value="1"/>
</dbReference>
<dbReference type="InterPro" id="IPR001881">
    <property type="entry name" value="EGF-like_Ca-bd_dom"/>
</dbReference>
<keyword evidence="4" id="KW-0472">Membrane</keyword>
<dbReference type="PROSITE" id="PS01186">
    <property type="entry name" value="EGF_2"/>
    <property type="match status" value="2"/>
</dbReference>
<gene>
    <name evidence="4" type="ORF">PACLA_8A014860</name>
</gene>
<name>A0A7D9EUZ5_PARCT</name>
<dbReference type="OrthoDB" id="286301at2759"/>
<dbReference type="PANTHER" id="PTHR24020">
    <property type="entry name" value="COLLAGEN ALPHA"/>
    <property type="match status" value="1"/>
</dbReference>
<comment type="caution">
    <text evidence="3">Lacks conserved residue(s) required for the propagation of feature annotation.</text>
</comment>
<keyword evidence="4" id="KW-0812">Transmembrane</keyword>
<keyword evidence="4" id="KW-0675">Receptor</keyword>
<keyword evidence="1 3" id="KW-0245">EGF-like domain</keyword>
<dbReference type="PROSITE" id="PS50026">
    <property type="entry name" value="EGF_3"/>
    <property type="match status" value="2"/>
</dbReference>
<dbReference type="SUPFAM" id="SSF53300">
    <property type="entry name" value="vWA-like"/>
    <property type="match status" value="1"/>
</dbReference>
<evidence type="ECO:0000256" key="1">
    <source>
        <dbReference type="ARBA" id="ARBA00022536"/>
    </source>
</evidence>
<keyword evidence="2 3" id="KW-1015">Disulfide bond</keyword>
<dbReference type="Proteomes" id="UP001152795">
    <property type="component" value="Unassembled WGS sequence"/>
</dbReference>
<dbReference type="SUPFAM" id="SSF57184">
    <property type="entry name" value="Growth factor receptor domain"/>
    <property type="match status" value="1"/>
</dbReference>
<comment type="caution">
    <text evidence="4">The sequence shown here is derived from an EMBL/GenBank/DDBJ whole genome shotgun (WGS) entry which is preliminary data.</text>
</comment>
<evidence type="ECO:0000313" key="5">
    <source>
        <dbReference type="Proteomes" id="UP001152795"/>
    </source>
</evidence>